<dbReference type="InterPro" id="IPR028183">
    <property type="entry name" value="UQCC5"/>
</dbReference>
<protein>
    <submittedName>
        <fullName evidence="2">Ubiquinol-cytochrome c reductase complex assembly factor 5</fullName>
    </submittedName>
</protein>
<organism evidence="2 3">
    <name type="scientific">Canis lupus familiaris</name>
    <name type="common">Dog</name>
    <name type="synonym">Canis familiaris</name>
    <dbReference type="NCBI Taxonomy" id="9615"/>
    <lineage>
        <taxon>Eukaryota</taxon>
        <taxon>Metazoa</taxon>
        <taxon>Chordata</taxon>
        <taxon>Craniata</taxon>
        <taxon>Vertebrata</taxon>
        <taxon>Euteleostomi</taxon>
        <taxon>Mammalia</taxon>
        <taxon>Eutheria</taxon>
        <taxon>Laurasiatheria</taxon>
        <taxon>Carnivora</taxon>
        <taxon>Caniformia</taxon>
        <taxon>Canidae</taxon>
        <taxon>Canis</taxon>
    </lineage>
</organism>
<dbReference type="AlphaFoldDB" id="A0A8I3Q362"/>
<evidence type="ECO:0000256" key="1">
    <source>
        <dbReference type="SAM" id="MobiDB-lite"/>
    </source>
</evidence>
<feature type="region of interest" description="Disordered" evidence="1">
    <location>
        <begin position="135"/>
        <end position="165"/>
    </location>
</feature>
<reference evidence="2" key="2">
    <citation type="submission" date="2025-08" db="UniProtKB">
        <authorList>
            <consortium name="Ensembl"/>
        </authorList>
    </citation>
    <scope>IDENTIFICATION</scope>
    <source>
        <strain evidence="2">Boxer</strain>
    </source>
</reference>
<feature type="compositionally biased region" description="Basic and acidic residues" evidence="1">
    <location>
        <begin position="7"/>
        <end position="23"/>
    </location>
</feature>
<gene>
    <name evidence="2" type="primary">UQCC5</name>
</gene>
<reference evidence="2" key="3">
    <citation type="submission" date="2025-09" db="UniProtKB">
        <authorList>
            <consortium name="Ensembl"/>
        </authorList>
    </citation>
    <scope>IDENTIFICATION</scope>
    <source>
        <strain evidence="2">Boxer</strain>
    </source>
</reference>
<keyword evidence="3" id="KW-1185">Reference proteome</keyword>
<dbReference type="PANTHER" id="PTHR35250">
    <property type="entry name" value="SMALL INTEGRAL MEMBRANE PROTEIN 4"/>
    <property type="match status" value="1"/>
</dbReference>
<accession>A0A8I3Q362</accession>
<dbReference type="PANTHER" id="PTHR35250:SF1">
    <property type="entry name" value="UBIQUINOL-CYTOCHROME-C REDUCTASE COMPLEX ASSEMBLY FACTOR 5"/>
    <property type="match status" value="1"/>
</dbReference>
<evidence type="ECO:0000313" key="3">
    <source>
        <dbReference type="Proteomes" id="UP000805418"/>
    </source>
</evidence>
<proteinExistence type="predicted"/>
<dbReference type="GeneTree" id="ENSGT00390000013390"/>
<feature type="region of interest" description="Disordered" evidence="1">
    <location>
        <begin position="1"/>
        <end position="89"/>
    </location>
</feature>
<sequence>SAGHVSSIRDGHHFHQAFKKDGGSRVGGAAANPERELARGSRGGAGPTPRGRPRPLGPPRLQSPGACASSPAAPHLTEHAPPPPSDWQVRAPRGTLIGGAAQARGRGRGRGPGAGLLLLRAGLAGARGRVSAATRSRDSAVAGSPLCSRSRSRCAPPSPRPGSGMFSRAQVRRVLQRVPGKQRLGVYRFLPFFFVLGGTMEWIMIKLRVGQETFYDVYRRKASERQYQRRLENASETELQPSIK</sequence>
<dbReference type="OrthoDB" id="5913955at2759"/>
<dbReference type="Proteomes" id="UP000805418">
    <property type="component" value="Chromosome 20"/>
</dbReference>
<feature type="compositionally biased region" description="Low complexity" evidence="1">
    <location>
        <begin position="143"/>
        <end position="155"/>
    </location>
</feature>
<dbReference type="Ensembl" id="ENSCAFT00845053431.1">
    <property type="protein sequence ID" value="ENSCAFP00845041978.1"/>
    <property type="gene ID" value="ENSCAFG00845030133.1"/>
</dbReference>
<reference evidence="2" key="1">
    <citation type="submission" date="2020-03" db="EMBL/GenBank/DDBJ databases">
        <title>Long-read based genome assembly of a Labrador retriever dog.</title>
        <authorList>
            <person name="Eory L."/>
            <person name="Zhang W."/>
            <person name="Schoenebeck J."/>
        </authorList>
    </citation>
    <scope>NUCLEOTIDE SEQUENCE [LARGE SCALE GENOMIC DNA]</scope>
    <source>
        <strain evidence="2">Labrador retriever</strain>
    </source>
</reference>
<name>A0A8I3Q362_CANLF</name>
<dbReference type="Pfam" id="PF15114">
    <property type="entry name" value="UPF0640"/>
    <property type="match status" value="1"/>
</dbReference>
<evidence type="ECO:0000313" key="2">
    <source>
        <dbReference type="Ensembl" id="ENSCAFP00845041978.1"/>
    </source>
</evidence>
<feature type="compositionally biased region" description="Low complexity" evidence="1">
    <location>
        <begin position="59"/>
        <end position="74"/>
    </location>
</feature>